<protein>
    <recommendedName>
        <fullName evidence="6">Zn(2)-C6 fungal-type domain-containing protein</fullName>
    </recommendedName>
</protein>
<dbReference type="RefSeq" id="XP_013331092.1">
    <property type="nucleotide sequence ID" value="XM_013475638.1"/>
</dbReference>
<accession>A0A0F4Z285</accession>
<dbReference type="GO" id="GO:0003677">
    <property type="term" value="F:DNA binding"/>
    <property type="evidence" value="ECO:0007669"/>
    <property type="project" value="UniProtKB-KW"/>
</dbReference>
<feature type="compositionally biased region" description="Polar residues" evidence="5">
    <location>
        <begin position="186"/>
        <end position="200"/>
    </location>
</feature>
<evidence type="ECO:0000313" key="8">
    <source>
        <dbReference type="Proteomes" id="UP000053958"/>
    </source>
</evidence>
<keyword evidence="4" id="KW-0539">Nucleus</keyword>
<dbReference type="GO" id="GO:0000981">
    <property type="term" value="F:DNA-binding transcription factor activity, RNA polymerase II-specific"/>
    <property type="evidence" value="ECO:0007669"/>
    <property type="project" value="InterPro"/>
</dbReference>
<comment type="caution">
    <text evidence="7">The sequence shown here is derived from an EMBL/GenBank/DDBJ whole genome shotgun (WGS) entry which is preliminary data.</text>
</comment>
<dbReference type="EMBL" id="LASV01000061">
    <property type="protein sequence ID" value="KKA24480.1"/>
    <property type="molecule type" value="Genomic_DNA"/>
</dbReference>
<proteinExistence type="predicted"/>
<dbReference type="SUPFAM" id="SSF57701">
    <property type="entry name" value="Zn2/Cys6 DNA-binding domain"/>
    <property type="match status" value="1"/>
</dbReference>
<feature type="region of interest" description="Disordered" evidence="5">
    <location>
        <begin position="69"/>
        <end position="150"/>
    </location>
</feature>
<gene>
    <name evidence="7" type="ORF">T310_1509</name>
</gene>
<dbReference type="STRING" id="1408163.A0A0F4Z285"/>
<feature type="domain" description="Zn(2)-C6 fungal-type" evidence="6">
    <location>
        <begin position="25"/>
        <end position="60"/>
    </location>
</feature>
<keyword evidence="8" id="KW-1185">Reference proteome</keyword>
<dbReference type="OrthoDB" id="4222821at2759"/>
<keyword evidence="2" id="KW-0238">DNA-binding</keyword>
<feature type="compositionally biased region" description="Polar residues" evidence="5">
    <location>
        <begin position="110"/>
        <end position="144"/>
    </location>
</feature>
<reference evidence="7 8" key="1">
    <citation type="submission" date="2015-04" db="EMBL/GenBank/DDBJ databases">
        <authorList>
            <person name="Heijne W.H."/>
            <person name="Fedorova N.D."/>
            <person name="Nierman W.C."/>
            <person name="Vollebregt A.W."/>
            <person name="Zhao Z."/>
            <person name="Wu L."/>
            <person name="Kumar M."/>
            <person name="Stam H."/>
            <person name="van den Berg M.A."/>
            <person name="Pel H.J."/>
        </authorList>
    </citation>
    <scope>NUCLEOTIDE SEQUENCE [LARGE SCALE GENOMIC DNA]</scope>
    <source>
        <strain evidence="7 8">CBS 393.64</strain>
    </source>
</reference>
<dbReference type="InterPro" id="IPR001138">
    <property type="entry name" value="Zn2Cys6_DnaBD"/>
</dbReference>
<keyword evidence="3" id="KW-0804">Transcription</keyword>
<dbReference type="InterPro" id="IPR036864">
    <property type="entry name" value="Zn2-C6_fun-type_DNA-bd_sf"/>
</dbReference>
<sequence length="530" mass="58856">MAENRQSVQDGSQRFDVVQQPRRFACDRCRMQKVRCERDVWRPYLMPCRRCCKAGVVCMITSTVNRSIPKRSKQRVKPAVAAGTKVRDSLNGPEATGCSSKLPGQKSEKSSSFVGSDLWNTPDQEVSTGPSSMQRMLIDPSNTPAKPDYILDEDSQQSLDLGGVNIALFSGLITPPSSDAEREHQTPYSSSNLPSHSQGWENLADSREKIQNSGMHHVEYGTNKPCSTNMYDDKQILEHDCCGKFFELNLRLMECQRIVSQELAVLQSSKPAMSTANYDANYDSSTALDSAVRTARRFSEQFIHFLTLSTRTRVFQSPSQAFPASDTTKTAAPQMSNAAQEFNQDYPQHHASFPLSFDECGSSQRATIVPLHPQDARADGYEPRSGPNNVDISTILVLINCYICLVGVYHAIFARILQDLDTCVSPTLPGSFPTFAVNTMDPSRELRLQALFHESMHMLIQIEARLGLPERHRIFVMHGFENGVLSTPVAVALLDALSSQGYGVYGNDPGSGKRSLKEIIEIITQFLKPV</sequence>
<organism evidence="7 8">
    <name type="scientific">Rasamsonia emersonii (strain ATCC 16479 / CBS 393.64 / IMI 116815)</name>
    <dbReference type="NCBI Taxonomy" id="1408163"/>
    <lineage>
        <taxon>Eukaryota</taxon>
        <taxon>Fungi</taxon>
        <taxon>Dikarya</taxon>
        <taxon>Ascomycota</taxon>
        <taxon>Pezizomycotina</taxon>
        <taxon>Eurotiomycetes</taxon>
        <taxon>Eurotiomycetidae</taxon>
        <taxon>Eurotiales</taxon>
        <taxon>Trichocomaceae</taxon>
        <taxon>Rasamsonia</taxon>
    </lineage>
</organism>
<evidence type="ECO:0000256" key="4">
    <source>
        <dbReference type="ARBA" id="ARBA00023242"/>
    </source>
</evidence>
<dbReference type="AlphaFoldDB" id="A0A0F4Z285"/>
<dbReference type="GO" id="GO:0008270">
    <property type="term" value="F:zinc ion binding"/>
    <property type="evidence" value="ECO:0007669"/>
    <property type="project" value="InterPro"/>
</dbReference>
<evidence type="ECO:0000313" key="7">
    <source>
        <dbReference type="EMBL" id="KKA24480.1"/>
    </source>
</evidence>
<evidence type="ECO:0000256" key="1">
    <source>
        <dbReference type="ARBA" id="ARBA00023015"/>
    </source>
</evidence>
<evidence type="ECO:0000259" key="6">
    <source>
        <dbReference type="PROSITE" id="PS50048"/>
    </source>
</evidence>
<dbReference type="Proteomes" id="UP000053958">
    <property type="component" value="Unassembled WGS sequence"/>
</dbReference>
<dbReference type="Pfam" id="PF00172">
    <property type="entry name" value="Zn_clus"/>
    <property type="match status" value="1"/>
</dbReference>
<dbReference type="PROSITE" id="PS00463">
    <property type="entry name" value="ZN2_CY6_FUNGAL_1"/>
    <property type="match status" value="1"/>
</dbReference>
<dbReference type="Gene3D" id="4.10.240.10">
    <property type="entry name" value="Zn(2)-C6 fungal-type DNA-binding domain"/>
    <property type="match status" value="1"/>
</dbReference>
<dbReference type="CDD" id="cd00067">
    <property type="entry name" value="GAL4"/>
    <property type="match status" value="1"/>
</dbReference>
<evidence type="ECO:0000256" key="2">
    <source>
        <dbReference type="ARBA" id="ARBA00023125"/>
    </source>
</evidence>
<evidence type="ECO:0000256" key="3">
    <source>
        <dbReference type="ARBA" id="ARBA00023163"/>
    </source>
</evidence>
<feature type="region of interest" description="Disordered" evidence="5">
    <location>
        <begin position="175"/>
        <end position="200"/>
    </location>
</feature>
<name>A0A0F4Z285_RASE3</name>
<keyword evidence="1" id="KW-0805">Transcription regulation</keyword>
<dbReference type="PROSITE" id="PS50048">
    <property type="entry name" value="ZN2_CY6_FUNGAL_2"/>
    <property type="match status" value="1"/>
</dbReference>
<dbReference type="GeneID" id="25313860"/>
<evidence type="ECO:0000256" key="5">
    <source>
        <dbReference type="SAM" id="MobiDB-lite"/>
    </source>
</evidence>